<dbReference type="InterPro" id="IPR035010">
    <property type="entry name" value="PHS1"/>
</dbReference>
<evidence type="ECO:0000313" key="3">
    <source>
        <dbReference type="EMBL" id="CAE0107590.1"/>
    </source>
</evidence>
<dbReference type="Pfam" id="PF09192">
    <property type="entry name" value="Act-Frag_cataly"/>
    <property type="match status" value="1"/>
</dbReference>
<dbReference type="InterPro" id="IPR036940">
    <property type="entry name" value="PI3/4_kinase_cat_sf"/>
</dbReference>
<feature type="compositionally biased region" description="Low complexity" evidence="1">
    <location>
        <begin position="560"/>
        <end position="571"/>
    </location>
</feature>
<name>A0A7S3ETZ8_9EUKA</name>
<feature type="region of interest" description="Disordered" evidence="1">
    <location>
        <begin position="417"/>
        <end position="441"/>
    </location>
</feature>
<feature type="compositionally biased region" description="Polar residues" evidence="1">
    <location>
        <begin position="429"/>
        <end position="441"/>
    </location>
</feature>
<dbReference type="EMBL" id="HBHX01014755">
    <property type="protein sequence ID" value="CAE0107590.1"/>
    <property type="molecule type" value="Transcribed_RNA"/>
</dbReference>
<feature type="region of interest" description="Disordered" evidence="1">
    <location>
        <begin position="534"/>
        <end position="629"/>
    </location>
</feature>
<dbReference type="GO" id="GO:0004721">
    <property type="term" value="F:phosphoprotein phosphatase activity"/>
    <property type="evidence" value="ECO:0007669"/>
    <property type="project" value="InterPro"/>
</dbReference>
<dbReference type="PANTHER" id="PTHR47100:SF5">
    <property type="entry name" value="DUAL SPECIFICITY PROTEIN PHOSPHATASE PHS1"/>
    <property type="match status" value="1"/>
</dbReference>
<protein>
    <recommendedName>
        <fullName evidence="2">Actin-fragmin kinase catalytic domain-containing protein</fullName>
    </recommendedName>
</protein>
<accession>A0A7S3ETZ8</accession>
<feature type="domain" description="Actin-fragmin kinase catalytic" evidence="2">
    <location>
        <begin position="140"/>
        <end position="281"/>
    </location>
</feature>
<dbReference type="AlphaFoldDB" id="A0A7S3ETZ8"/>
<dbReference type="InterPro" id="IPR015275">
    <property type="entry name" value="Actin-fragmin_kin_cat_dom"/>
</dbReference>
<proteinExistence type="predicted"/>
<dbReference type="Gene3D" id="1.10.1070.11">
    <property type="entry name" value="Phosphatidylinositol 3-/4-kinase, catalytic domain"/>
    <property type="match status" value="1"/>
</dbReference>
<gene>
    <name evidence="3" type="ORF">HERI1096_LOCUS8249</name>
</gene>
<dbReference type="PANTHER" id="PTHR47100">
    <property type="entry name" value="DUAL SPECIFICITY PROTEIN PHOSPHATASE PHS1"/>
    <property type="match status" value="1"/>
</dbReference>
<sequence>MLADIWPEADGSLSLTDTGGAPDAAPTERKISGLRAPILAVEAGVRLWQPVMELSSLPWHELCRAQPSKPMHINRASSAAININSGGVVFFLLFRRKDAPAPPAAAAPEDDVSRDTPGTPCTSSTGDVGPSPRSPARFMTANGSERACVLKVCDGMSSTHSEFFATQLCTPLGVLAPQTRLLRRSHPDWAKLRAAAAGITGGAEVCAQLDESRNQVVLLQTLIPGKPVLRCAEALTPAGLPATARAFGRMLVLDMLLHNEDRLPCSDLRWRGNAGNILFSESGGGVFAIDTTLPRRPPAFVLEAAKKASMEFLHRLLAPSSDRASEFLREVLTQPDAVTALSAFAGSDRGWPVEIPSSALQPAVTELRAGVVEALGRLGSLHTWLTSLHASLDSSLTSFFAEAEASNEVARLVDGEIPQGKAKGGGGRNSTKSSTFRSAQRQATKAIQRISGAAATDRRIAGPADGKQVAQLREWLHVRVQSARSEIWHSGMDRSIPTGFIDDDVAAGFLPNAFELYIRLAHVVNRTTGMLEAGSRTDEPLDVDTQTAADPRGAGRRGGDAAARQQASSDSSSEKDQAAKRLQAVQRGRILRSDSPHAQSVRAGPSKSGGVGATVADTNYDGGRSRPAPIQVDGRGAAEFDVVPRGAPPPPVWQRVSNSAPPSVLDTSISRIASVKMPWEAFTSAQSDGWKDNQEDPPLTTPTFIEGVKDFFLFNRYARPRGQQSPRPGIQAL</sequence>
<organism evidence="3">
    <name type="scientific">Haptolina ericina</name>
    <dbReference type="NCBI Taxonomy" id="156174"/>
    <lineage>
        <taxon>Eukaryota</taxon>
        <taxon>Haptista</taxon>
        <taxon>Haptophyta</taxon>
        <taxon>Prymnesiophyceae</taxon>
        <taxon>Prymnesiales</taxon>
        <taxon>Prymnesiaceae</taxon>
        <taxon>Haptolina</taxon>
    </lineage>
</organism>
<reference evidence="3" key="1">
    <citation type="submission" date="2021-01" db="EMBL/GenBank/DDBJ databases">
        <authorList>
            <person name="Corre E."/>
            <person name="Pelletier E."/>
            <person name="Niang G."/>
            <person name="Scheremetjew M."/>
            <person name="Finn R."/>
            <person name="Kale V."/>
            <person name="Holt S."/>
            <person name="Cochrane G."/>
            <person name="Meng A."/>
            <person name="Brown T."/>
            <person name="Cohen L."/>
        </authorList>
    </citation>
    <scope>NUCLEOTIDE SEQUENCE</scope>
    <source>
        <strain evidence="3">CCMP281</strain>
    </source>
</reference>
<dbReference type="GO" id="GO:0043622">
    <property type="term" value="P:cortical microtubule organization"/>
    <property type="evidence" value="ECO:0007669"/>
    <property type="project" value="InterPro"/>
</dbReference>
<dbReference type="InterPro" id="IPR011009">
    <property type="entry name" value="Kinase-like_dom_sf"/>
</dbReference>
<feature type="region of interest" description="Disordered" evidence="1">
    <location>
        <begin position="1"/>
        <end position="27"/>
    </location>
</feature>
<feature type="region of interest" description="Disordered" evidence="1">
    <location>
        <begin position="102"/>
        <end position="137"/>
    </location>
</feature>
<dbReference type="GO" id="GO:0009737">
    <property type="term" value="P:response to abscisic acid"/>
    <property type="evidence" value="ECO:0007669"/>
    <property type="project" value="InterPro"/>
</dbReference>
<evidence type="ECO:0000259" key="2">
    <source>
        <dbReference type="Pfam" id="PF09192"/>
    </source>
</evidence>
<evidence type="ECO:0000256" key="1">
    <source>
        <dbReference type="SAM" id="MobiDB-lite"/>
    </source>
</evidence>
<dbReference type="SUPFAM" id="SSF56112">
    <property type="entry name" value="Protein kinase-like (PK-like)"/>
    <property type="match status" value="1"/>
</dbReference>